<reference evidence="4" key="1">
    <citation type="journal article" date="2019" name="Int. J. Syst. Evol. Microbiol.">
        <title>The Global Catalogue of Microorganisms (GCM) 10K type strain sequencing project: providing services to taxonomists for standard genome sequencing and annotation.</title>
        <authorList>
            <consortium name="The Broad Institute Genomics Platform"/>
            <consortium name="The Broad Institute Genome Sequencing Center for Infectious Disease"/>
            <person name="Wu L."/>
            <person name="Ma J."/>
        </authorList>
    </citation>
    <scope>NUCLEOTIDE SEQUENCE [LARGE SCALE GENOMIC DNA]</scope>
    <source>
        <strain evidence="4">CCM 9110</strain>
    </source>
</reference>
<comment type="caution">
    <text evidence="3">The sequence shown here is derived from an EMBL/GenBank/DDBJ whole genome shotgun (WGS) entry which is preliminary data.</text>
</comment>
<evidence type="ECO:0000256" key="1">
    <source>
        <dbReference type="SAM" id="MobiDB-lite"/>
    </source>
</evidence>
<keyword evidence="2" id="KW-0472">Membrane</keyword>
<feature type="region of interest" description="Disordered" evidence="1">
    <location>
        <begin position="214"/>
        <end position="238"/>
    </location>
</feature>
<keyword evidence="4" id="KW-1185">Reference proteome</keyword>
<feature type="transmembrane region" description="Helical" evidence="2">
    <location>
        <begin position="106"/>
        <end position="133"/>
    </location>
</feature>
<feature type="transmembrane region" description="Helical" evidence="2">
    <location>
        <begin position="6"/>
        <end position="24"/>
    </location>
</feature>
<dbReference type="RefSeq" id="WP_204118209.1">
    <property type="nucleotide sequence ID" value="NZ_BOLV01000003.1"/>
</dbReference>
<protein>
    <submittedName>
        <fullName evidence="3">Uncharacterized protein</fullName>
    </submittedName>
</protein>
<feature type="compositionally biased region" description="Low complexity" evidence="1">
    <location>
        <begin position="218"/>
        <end position="238"/>
    </location>
</feature>
<dbReference type="EMBL" id="JBHTOA010000030">
    <property type="protein sequence ID" value="MFD1399017.1"/>
    <property type="molecule type" value="Genomic_DNA"/>
</dbReference>
<gene>
    <name evidence="3" type="ORF">ACFQ41_06820</name>
</gene>
<sequence>MVFYLVTVILLIALAAVLSLQWRLNRQIVNKQLETHKMMFPSQIRSARKTYVRGLQRQARGVRAWRVVAIVLSVLAAIGLFIALSIHYQAALPMTGLDALTQLMAWFIAGVQNLFLVPAMVLALVAIGLGFYLAHWQYRALKTADDKSQGGPQDLYWTPPALLKRQYQLKQILLGLLAALSVFLLVSGVADWIPTPAGNLAKVKESTTIKRTIIPAESSSTDSSTTSSEATSSSSSVAGQSTTAEYPIDVMKKAALAPASALTGLTEADHAALLYMEYWTLNGLDTATIAKYTQDKNVSYAYHTVTGANGKLIVFSQTYTINGEKTQTYMFYGWLNGEESRLYNMYESKTAITSLAQQYGITVSGNTVKPKNVEIRDSVMNVRQLVSAFTSYHDYQTVKQGLQHGAAIPLQ</sequence>
<evidence type="ECO:0000256" key="2">
    <source>
        <dbReference type="SAM" id="Phobius"/>
    </source>
</evidence>
<keyword evidence="2" id="KW-1133">Transmembrane helix</keyword>
<evidence type="ECO:0000313" key="4">
    <source>
        <dbReference type="Proteomes" id="UP001597199"/>
    </source>
</evidence>
<feature type="transmembrane region" description="Helical" evidence="2">
    <location>
        <begin position="172"/>
        <end position="193"/>
    </location>
</feature>
<accession>A0ABW4BEV0</accession>
<proteinExistence type="predicted"/>
<evidence type="ECO:0000313" key="3">
    <source>
        <dbReference type="EMBL" id="MFD1399017.1"/>
    </source>
</evidence>
<feature type="transmembrane region" description="Helical" evidence="2">
    <location>
        <begin position="64"/>
        <end position="86"/>
    </location>
</feature>
<keyword evidence="2" id="KW-0812">Transmembrane</keyword>
<organism evidence="3 4">
    <name type="scientific">Lacticaseibacillus suilingensis</name>
    <dbReference type="NCBI Taxonomy" id="2799577"/>
    <lineage>
        <taxon>Bacteria</taxon>
        <taxon>Bacillati</taxon>
        <taxon>Bacillota</taxon>
        <taxon>Bacilli</taxon>
        <taxon>Lactobacillales</taxon>
        <taxon>Lactobacillaceae</taxon>
        <taxon>Lacticaseibacillus</taxon>
    </lineage>
</organism>
<name>A0ABW4BEV0_9LACO</name>
<dbReference type="Proteomes" id="UP001597199">
    <property type="component" value="Unassembled WGS sequence"/>
</dbReference>